<dbReference type="EMBL" id="DSWI01000026">
    <property type="protein sequence ID" value="HFG21315.1"/>
    <property type="molecule type" value="Genomic_DNA"/>
</dbReference>
<reference evidence="1" key="1">
    <citation type="journal article" date="2020" name="mSystems">
        <title>Genome- and Community-Level Interaction Insights into Carbon Utilization and Element Cycling Functions of Hydrothermarchaeota in Hydrothermal Sediment.</title>
        <authorList>
            <person name="Zhou Z."/>
            <person name="Liu Y."/>
            <person name="Xu W."/>
            <person name="Pan J."/>
            <person name="Luo Z.H."/>
            <person name="Li M."/>
        </authorList>
    </citation>
    <scope>NUCLEOTIDE SEQUENCE [LARGE SCALE GENOMIC DNA]</scope>
    <source>
        <strain evidence="1">SpSt-524</strain>
    </source>
</reference>
<sequence length="203" mass="24032">MRNSEIERVAETHYFIRHVLKRALTNYELTSGAKETFPGCSTYWDIWTQRFSQKFFDMGTLIRAAASVETFLRDYYAYKKGYQNLSQLRQDRKYKKNIFQRTMPWHKKNGAIPLLLDVGVDLEKLSDFPTIQELMLHRHLYAHNLGVIDDSYIEDLKNLTGTDLLDKPEISSKYPAEDVYWFEPLGRINLYIEAVRRFCNELT</sequence>
<gene>
    <name evidence="1" type="ORF">ENS82_11525</name>
</gene>
<name>A0A7C3DI50_MEIRU</name>
<comment type="caution">
    <text evidence="1">The sequence shown here is derived from an EMBL/GenBank/DDBJ whole genome shotgun (WGS) entry which is preliminary data.</text>
</comment>
<evidence type="ECO:0000313" key="1">
    <source>
        <dbReference type="EMBL" id="HFG21315.1"/>
    </source>
</evidence>
<organism evidence="1">
    <name type="scientific">Meiothermus ruber</name>
    <dbReference type="NCBI Taxonomy" id="277"/>
    <lineage>
        <taxon>Bacteria</taxon>
        <taxon>Thermotogati</taxon>
        <taxon>Deinococcota</taxon>
        <taxon>Deinococci</taxon>
        <taxon>Thermales</taxon>
        <taxon>Thermaceae</taxon>
        <taxon>Meiothermus</taxon>
    </lineage>
</organism>
<protein>
    <recommendedName>
        <fullName evidence="2">RiboL-PSP-HEPN domain-containing protein</fullName>
    </recommendedName>
</protein>
<dbReference type="AlphaFoldDB" id="A0A7C3DI50"/>
<evidence type="ECO:0008006" key="2">
    <source>
        <dbReference type="Google" id="ProtNLM"/>
    </source>
</evidence>
<proteinExistence type="predicted"/>
<accession>A0A7C3DI50</accession>